<dbReference type="Proteomes" id="UP000269221">
    <property type="component" value="Unassembled WGS sequence"/>
</dbReference>
<evidence type="ECO:0000313" key="3">
    <source>
        <dbReference type="Proteomes" id="UP000269221"/>
    </source>
</evidence>
<reference evidence="2 3" key="1">
    <citation type="submission" date="2018-07" db="EMBL/GenBank/DDBJ databases">
        <title>A high quality draft genome assembly of the barn swallow (H. rustica rustica).</title>
        <authorList>
            <person name="Formenti G."/>
            <person name="Chiara M."/>
            <person name="Poveda L."/>
            <person name="Francoijs K.-J."/>
            <person name="Bonisoli-Alquati A."/>
            <person name="Canova L."/>
            <person name="Gianfranceschi L."/>
            <person name="Horner D.S."/>
            <person name="Saino N."/>
        </authorList>
    </citation>
    <scope>NUCLEOTIDE SEQUENCE [LARGE SCALE GENOMIC DNA]</scope>
    <source>
        <strain evidence="2">Chelidonia</strain>
        <tissue evidence="2">Blood</tissue>
    </source>
</reference>
<gene>
    <name evidence="2" type="ORF">DUI87_07617</name>
</gene>
<feature type="region of interest" description="Disordered" evidence="1">
    <location>
        <begin position="1"/>
        <end position="62"/>
    </location>
</feature>
<dbReference type="AlphaFoldDB" id="A0A3M0KQR2"/>
<evidence type="ECO:0000313" key="2">
    <source>
        <dbReference type="EMBL" id="RMC15426.1"/>
    </source>
</evidence>
<dbReference type="EMBL" id="QRBI01000104">
    <property type="protein sequence ID" value="RMC15426.1"/>
    <property type="molecule type" value="Genomic_DNA"/>
</dbReference>
<comment type="caution">
    <text evidence="2">The sequence shown here is derived from an EMBL/GenBank/DDBJ whole genome shotgun (WGS) entry which is preliminary data.</text>
</comment>
<organism evidence="2 3">
    <name type="scientific">Hirundo rustica rustica</name>
    <dbReference type="NCBI Taxonomy" id="333673"/>
    <lineage>
        <taxon>Eukaryota</taxon>
        <taxon>Metazoa</taxon>
        <taxon>Chordata</taxon>
        <taxon>Craniata</taxon>
        <taxon>Vertebrata</taxon>
        <taxon>Euteleostomi</taxon>
        <taxon>Archelosauria</taxon>
        <taxon>Archosauria</taxon>
        <taxon>Dinosauria</taxon>
        <taxon>Saurischia</taxon>
        <taxon>Theropoda</taxon>
        <taxon>Coelurosauria</taxon>
        <taxon>Aves</taxon>
        <taxon>Neognathae</taxon>
        <taxon>Neoaves</taxon>
        <taxon>Telluraves</taxon>
        <taxon>Australaves</taxon>
        <taxon>Passeriformes</taxon>
        <taxon>Sylvioidea</taxon>
        <taxon>Hirundinidae</taxon>
        <taxon>Hirundo</taxon>
    </lineage>
</organism>
<sequence length="198" mass="21728">MFSLLEEGGGRDASGSRAEILLQPGEDPGEEDSPSAAHGDPQWSKYPPAAPEGADTGEGGCPKEAVTLWEACGRAGSWKNLWPCEEPTLELLPAEKVSSFDRVALVASQGQPTTVLLVVHEEFETRIVIRRESVLSLAEYVLKALMKPDGFTQVNEAKLTVHAKNLVIMNFLLWSDFPEDFTSLEMHQDSKDENQNFA</sequence>
<name>A0A3M0KQR2_HIRRU</name>
<keyword evidence="3" id="KW-1185">Reference proteome</keyword>
<accession>A0A3M0KQR2</accession>
<proteinExistence type="predicted"/>
<protein>
    <submittedName>
        <fullName evidence="2">Uncharacterized protein</fullName>
    </submittedName>
</protein>
<evidence type="ECO:0000256" key="1">
    <source>
        <dbReference type="SAM" id="MobiDB-lite"/>
    </source>
</evidence>